<dbReference type="InterPro" id="IPR031157">
    <property type="entry name" value="G_TR_CS"/>
</dbReference>
<dbReference type="EMBL" id="DXEQ01000251">
    <property type="protein sequence ID" value="HIX73028.1"/>
    <property type="molecule type" value="Genomic_DNA"/>
</dbReference>
<dbReference type="PANTHER" id="PTHR43261">
    <property type="entry name" value="TRANSLATION ELONGATION FACTOR G-RELATED"/>
    <property type="match status" value="1"/>
</dbReference>
<dbReference type="Gene3D" id="3.40.50.300">
    <property type="entry name" value="P-loop containing nucleotide triphosphate hydrolases"/>
    <property type="match status" value="1"/>
</dbReference>
<reference evidence="8" key="2">
    <citation type="submission" date="2021-04" db="EMBL/GenBank/DDBJ databases">
        <authorList>
            <person name="Gilroy R."/>
        </authorList>
    </citation>
    <scope>NUCLEOTIDE SEQUENCE</scope>
    <source>
        <strain evidence="8">ChiSxjej3B15-1167</strain>
    </source>
</reference>
<keyword evidence="3" id="KW-0342">GTP-binding</keyword>
<comment type="caution">
    <text evidence="8">The sequence shown here is derived from an EMBL/GenBank/DDBJ whole genome shotgun (WGS) entry which is preliminary data.</text>
</comment>
<evidence type="ECO:0000256" key="5">
    <source>
        <dbReference type="SAM" id="Coils"/>
    </source>
</evidence>
<dbReference type="PRINTS" id="PR01037">
    <property type="entry name" value="TCRTETOQM"/>
</dbReference>
<dbReference type="InterPro" id="IPR000640">
    <property type="entry name" value="EFG_V-like"/>
</dbReference>
<dbReference type="SUPFAM" id="SSF54211">
    <property type="entry name" value="Ribosomal protein S5 domain 2-like"/>
    <property type="match status" value="1"/>
</dbReference>
<keyword evidence="2" id="KW-0648">Protein biosynthesis</keyword>
<dbReference type="AlphaFoldDB" id="A0A9D1X4Y0"/>
<dbReference type="Pfam" id="PF05991">
    <property type="entry name" value="NYN_YacP"/>
    <property type="match status" value="1"/>
</dbReference>
<dbReference type="NCBIfam" id="TIGR00231">
    <property type="entry name" value="small_GTP"/>
    <property type="match status" value="1"/>
</dbReference>
<feature type="coiled-coil region" evidence="5">
    <location>
        <begin position="940"/>
        <end position="967"/>
    </location>
</feature>
<dbReference type="Gene3D" id="3.30.70.240">
    <property type="match status" value="1"/>
</dbReference>
<dbReference type="SMART" id="SM00889">
    <property type="entry name" value="EFG_IV"/>
    <property type="match status" value="1"/>
</dbReference>
<evidence type="ECO:0000313" key="9">
    <source>
        <dbReference type="Proteomes" id="UP000886805"/>
    </source>
</evidence>
<evidence type="ECO:0000259" key="7">
    <source>
        <dbReference type="PROSITE" id="PS51722"/>
    </source>
</evidence>
<dbReference type="Gene3D" id="3.30.70.870">
    <property type="entry name" value="Elongation Factor G (Translational Gtpase), domain 3"/>
    <property type="match status" value="1"/>
</dbReference>
<evidence type="ECO:0000256" key="2">
    <source>
        <dbReference type="ARBA" id="ARBA00022917"/>
    </source>
</evidence>
<evidence type="ECO:0000256" key="6">
    <source>
        <dbReference type="SAM" id="MobiDB-lite"/>
    </source>
</evidence>
<dbReference type="InterPro" id="IPR035650">
    <property type="entry name" value="Tet_C"/>
</dbReference>
<dbReference type="CDD" id="cd03711">
    <property type="entry name" value="Tet_C"/>
    <property type="match status" value="1"/>
</dbReference>
<dbReference type="GO" id="GO:0032790">
    <property type="term" value="P:ribosome disassembly"/>
    <property type="evidence" value="ECO:0007669"/>
    <property type="project" value="TreeGrafter"/>
</dbReference>
<dbReference type="InterPro" id="IPR027417">
    <property type="entry name" value="P-loop_NTPase"/>
</dbReference>
<organism evidence="8 9">
    <name type="scientific">Candidatus Anaerobutyricum stercoripullorum</name>
    <dbReference type="NCBI Taxonomy" id="2838456"/>
    <lineage>
        <taxon>Bacteria</taxon>
        <taxon>Bacillati</taxon>
        <taxon>Bacillota</taxon>
        <taxon>Clostridia</taxon>
        <taxon>Lachnospirales</taxon>
        <taxon>Lachnospiraceae</taxon>
        <taxon>Anaerobutyricum</taxon>
    </lineage>
</organism>
<keyword evidence="4" id="KW-0046">Antibiotic resistance</keyword>
<dbReference type="Proteomes" id="UP000886805">
    <property type="component" value="Unassembled WGS sequence"/>
</dbReference>
<dbReference type="InterPro" id="IPR009000">
    <property type="entry name" value="Transl_B-barrel_sf"/>
</dbReference>
<dbReference type="PROSITE" id="PS00301">
    <property type="entry name" value="G_TR_1"/>
    <property type="match status" value="1"/>
</dbReference>
<protein>
    <submittedName>
        <fullName evidence="8">TetM/TetW/TetO/TetS family tetracycline resistance ribosomal protection protein</fullName>
    </submittedName>
</protein>
<dbReference type="InterPro" id="IPR000795">
    <property type="entry name" value="T_Tr_GTP-bd_dom"/>
</dbReference>
<evidence type="ECO:0000256" key="1">
    <source>
        <dbReference type="ARBA" id="ARBA00022741"/>
    </source>
</evidence>
<dbReference type="PROSITE" id="PS51722">
    <property type="entry name" value="G_TR_2"/>
    <property type="match status" value="1"/>
</dbReference>
<reference evidence="8" key="1">
    <citation type="journal article" date="2021" name="PeerJ">
        <title>Extensive microbial diversity within the chicken gut microbiome revealed by metagenomics and culture.</title>
        <authorList>
            <person name="Gilroy R."/>
            <person name="Ravi A."/>
            <person name="Getino M."/>
            <person name="Pursley I."/>
            <person name="Horton D.L."/>
            <person name="Alikhan N.F."/>
            <person name="Baker D."/>
            <person name="Gharbi K."/>
            <person name="Hall N."/>
            <person name="Watson M."/>
            <person name="Adriaenssens E.M."/>
            <person name="Foster-Nyarko E."/>
            <person name="Jarju S."/>
            <person name="Secka A."/>
            <person name="Antonio M."/>
            <person name="Oren A."/>
            <person name="Chaudhuri R.R."/>
            <person name="La Ragione R."/>
            <person name="Hildebrand F."/>
            <person name="Pallen M.J."/>
        </authorList>
    </citation>
    <scope>NUCLEOTIDE SEQUENCE</scope>
    <source>
        <strain evidence="8">ChiSxjej3B15-1167</strain>
    </source>
</reference>
<dbReference type="InterPro" id="IPR035647">
    <property type="entry name" value="EFG_III/V"/>
</dbReference>
<dbReference type="PRINTS" id="PR00315">
    <property type="entry name" value="ELONGATNFCT"/>
</dbReference>
<evidence type="ECO:0000256" key="3">
    <source>
        <dbReference type="ARBA" id="ARBA00023134"/>
    </source>
</evidence>
<feature type="region of interest" description="Disordered" evidence="6">
    <location>
        <begin position="765"/>
        <end position="812"/>
    </location>
</feature>
<dbReference type="GO" id="GO:0003924">
    <property type="term" value="F:GTPase activity"/>
    <property type="evidence" value="ECO:0007669"/>
    <property type="project" value="InterPro"/>
</dbReference>
<dbReference type="GO" id="GO:0006412">
    <property type="term" value="P:translation"/>
    <property type="evidence" value="ECO:0007669"/>
    <property type="project" value="UniProtKB-KW"/>
</dbReference>
<proteinExistence type="predicted"/>
<dbReference type="SMART" id="SM00838">
    <property type="entry name" value="EFG_C"/>
    <property type="match status" value="1"/>
</dbReference>
<dbReference type="SUPFAM" id="SSF50447">
    <property type="entry name" value="Translation proteins"/>
    <property type="match status" value="1"/>
</dbReference>
<keyword evidence="5" id="KW-0175">Coiled coil</keyword>
<evidence type="ECO:0000313" key="8">
    <source>
        <dbReference type="EMBL" id="HIX73028.1"/>
    </source>
</evidence>
<evidence type="ECO:0000256" key="4">
    <source>
        <dbReference type="ARBA" id="ARBA00023251"/>
    </source>
</evidence>
<dbReference type="SUPFAM" id="SSF52540">
    <property type="entry name" value="P-loop containing nucleoside triphosphate hydrolases"/>
    <property type="match status" value="1"/>
</dbReference>
<dbReference type="InterPro" id="IPR005517">
    <property type="entry name" value="Transl_elong_EFG/EF2_IV"/>
</dbReference>
<dbReference type="PANTHER" id="PTHR43261:SF1">
    <property type="entry name" value="RIBOSOME-RELEASING FACTOR 2, MITOCHONDRIAL"/>
    <property type="match status" value="1"/>
</dbReference>
<dbReference type="Pfam" id="PF03764">
    <property type="entry name" value="EFG_IV"/>
    <property type="match status" value="1"/>
</dbReference>
<feature type="domain" description="Tr-type G" evidence="7">
    <location>
        <begin position="17"/>
        <end position="269"/>
    </location>
</feature>
<dbReference type="InterPro" id="IPR005225">
    <property type="entry name" value="Small_GTP-bd"/>
</dbReference>
<dbReference type="InterPro" id="IPR010298">
    <property type="entry name" value="YacP-like"/>
</dbReference>
<dbReference type="InterPro" id="IPR014721">
    <property type="entry name" value="Ribsml_uS5_D2-typ_fold_subgr"/>
</dbReference>
<dbReference type="Gene3D" id="2.40.30.10">
    <property type="entry name" value="Translation factors"/>
    <property type="match status" value="1"/>
</dbReference>
<keyword evidence="1" id="KW-0547">Nucleotide-binding</keyword>
<dbReference type="Pfam" id="PF00679">
    <property type="entry name" value="EFG_C"/>
    <property type="match status" value="1"/>
</dbReference>
<dbReference type="InterPro" id="IPR020568">
    <property type="entry name" value="Ribosomal_Su5_D2-typ_SF"/>
</dbReference>
<sequence length="995" mass="110640">MGDTSGNKKGKIETGREKRICMGILAHVDAGKTTLSEGILYLTGSLRKLGRVDHGDAFLDNFALERSRGITIFSKQAVFPLGETEVTLIDTPGHVDFSAEMERALWVMDYAVLVISGADGIQGHTETLWRLLRAYKIPTFLFINKMDQDGTDRDALLAELKKNLDDGCIAFDGVRLPQEAGTKDLEAETENACDKALVSAGSEDILEEIAMCDEDVLEEYMETGDIRRSDVIRLIGERKIFPCYFGSALKLSGVENLLRGLEEFTKMPEYPDTFAAKVFKISRDEQGNRLTHVKVTGGSLRVKTVFGTEGKEKVDQIRVYSGAKYTLRDEAEAGIVCALTGLSETTAGRGLGEEKDLEAPLLEPVLSRSVILPEGTDVPKALRQLKQLEEEDPLLHVVWNSRLEEIQMQLMGEVQTEVLKSMIAERYQMDVEFGAGRIMYKETIADTVTGVGHYEPLRHYAEVHLRMEPGERGSGLVFATDCSEDVLDGNWQRLILTHLREKEHLGVLAGMPITDMKITLTAGKAHLKHTEGGDFRQATYRAVRQGLMQAQSVLLEPWYAFRLELPAEQVGRAMADIQKMYGTFEAPVLEGERATLSGRAPASEMIDYPAQVQSYTGGRGRLALRLEGYFPCHDQEEVIEALDYDCEGDLDNPSGSIFCSHGAGFFVPWNEVPDHMHIREKMPTADSLTDDAGANVSLNKRNTSGADTFSEGNNGLPAGKNDAKSSGTSYASSYIEDKELEEIFLREFGSKKQQEDRYRGYRKGVVRSEAEAPGRRRTTGAGTSAGRKGTTTSGVRSASRAETSKYSGNAGMLSGRNEEKQYLLVDGYNIIFAWDFLKELAETSLEAARGKLMDILCNYQGFIGDTLIVVFDAYRVKGNPGEIFKYHNIHVVYTKEAETADQYIEKTTHELGHKHRVTVATSDNLEQVIVMGQGARRLSATDFLEEVEHAEQEIRRINRERRNNGKNYLLEHADDETAELLENVRLGKTDLEGKK</sequence>
<dbReference type="Gene3D" id="3.30.230.10">
    <property type="match status" value="1"/>
</dbReference>
<feature type="compositionally biased region" description="Polar residues" evidence="6">
    <location>
        <begin position="789"/>
        <end position="807"/>
    </location>
</feature>
<feature type="region of interest" description="Disordered" evidence="6">
    <location>
        <begin position="688"/>
        <end position="728"/>
    </location>
</feature>
<dbReference type="Pfam" id="PF00009">
    <property type="entry name" value="GTP_EFTU"/>
    <property type="match status" value="1"/>
</dbReference>
<accession>A0A9D1X4Y0</accession>
<dbReference type="Pfam" id="PF14492">
    <property type="entry name" value="EFG_III"/>
    <property type="match status" value="1"/>
</dbReference>
<dbReference type="CDD" id="cd10912">
    <property type="entry name" value="PIN_YacP-like"/>
    <property type="match status" value="1"/>
</dbReference>
<dbReference type="GO" id="GO:0046677">
    <property type="term" value="P:response to antibiotic"/>
    <property type="evidence" value="ECO:0007669"/>
    <property type="project" value="UniProtKB-KW"/>
</dbReference>
<gene>
    <name evidence="8" type="ORF">H9849_08400</name>
</gene>
<dbReference type="GO" id="GO:0005525">
    <property type="term" value="F:GTP binding"/>
    <property type="evidence" value="ECO:0007669"/>
    <property type="project" value="UniProtKB-KW"/>
</dbReference>
<name>A0A9D1X4Y0_9FIRM</name>
<dbReference type="SUPFAM" id="SSF54980">
    <property type="entry name" value="EF-G C-terminal domain-like"/>
    <property type="match status" value="2"/>
</dbReference>
<dbReference type="InterPro" id="IPR041095">
    <property type="entry name" value="EFG_II"/>
</dbReference>
<feature type="compositionally biased region" description="Polar residues" evidence="6">
    <location>
        <begin position="696"/>
        <end position="713"/>
    </location>
</feature>